<evidence type="ECO:0000256" key="1">
    <source>
        <dbReference type="SAM" id="MobiDB-lite"/>
    </source>
</evidence>
<dbReference type="AlphaFoldDB" id="A0A1F7TKD2"/>
<evidence type="ECO:0000313" key="4">
    <source>
        <dbReference type="Proteomes" id="UP000177885"/>
    </source>
</evidence>
<feature type="signal peptide" evidence="2">
    <location>
        <begin position="1"/>
        <end position="26"/>
    </location>
</feature>
<accession>A0A1F7TKD2</accession>
<proteinExistence type="predicted"/>
<dbReference type="STRING" id="1802385.A2856_01985"/>
<name>A0A1F7TKD2_9BACT</name>
<keyword evidence="2" id="KW-0732">Signal</keyword>
<organism evidence="3 4">
    <name type="scientific">Candidatus Uhrbacteria bacterium RIFCSPHIGHO2_01_FULL_63_20</name>
    <dbReference type="NCBI Taxonomy" id="1802385"/>
    <lineage>
        <taxon>Bacteria</taxon>
        <taxon>Candidatus Uhriibacteriota</taxon>
    </lineage>
</organism>
<dbReference type="EMBL" id="MGDT01000007">
    <property type="protein sequence ID" value="OGL66440.1"/>
    <property type="molecule type" value="Genomic_DNA"/>
</dbReference>
<feature type="region of interest" description="Disordered" evidence="1">
    <location>
        <begin position="33"/>
        <end position="70"/>
    </location>
</feature>
<evidence type="ECO:0000256" key="2">
    <source>
        <dbReference type="SAM" id="SignalP"/>
    </source>
</evidence>
<comment type="caution">
    <text evidence="3">The sequence shown here is derived from an EMBL/GenBank/DDBJ whole genome shotgun (WGS) entry which is preliminary data.</text>
</comment>
<feature type="chain" id="PRO_5009532810" description="EfeO-type cupredoxin-like domain-containing protein" evidence="2">
    <location>
        <begin position="27"/>
        <end position="159"/>
    </location>
</feature>
<reference evidence="3 4" key="1">
    <citation type="journal article" date="2016" name="Nat. Commun.">
        <title>Thousands of microbial genomes shed light on interconnected biogeochemical processes in an aquifer system.</title>
        <authorList>
            <person name="Anantharaman K."/>
            <person name="Brown C.T."/>
            <person name="Hug L.A."/>
            <person name="Sharon I."/>
            <person name="Castelle C.J."/>
            <person name="Probst A.J."/>
            <person name="Thomas B.C."/>
            <person name="Singh A."/>
            <person name="Wilkins M.J."/>
            <person name="Karaoz U."/>
            <person name="Brodie E.L."/>
            <person name="Williams K.H."/>
            <person name="Hubbard S.S."/>
            <person name="Banfield J.F."/>
        </authorList>
    </citation>
    <scope>NUCLEOTIDE SEQUENCE [LARGE SCALE GENOMIC DNA]</scope>
</reference>
<evidence type="ECO:0000313" key="3">
    <source>
        <dbReference type="EMBL" id="OGL66440.1"/>
    </source>
</evidence>
<dbReference type="Proteomes" id="UP000177885">
    <property type="component" value="Unassembled WGS sequence"/>
</dbReference>
<sequence>MTNTNDRLFPAIVAVLALLAGFYAYSATSATGTDASRAEGGSPSIEAPLQAPPEAEKVVEETPKPPAAPKPLTYQGALELYGDRRIQFVSCHGTPGSMVLGKGAKFMLDNRDKKAHTVKVGTTAYKLGALNFAIATAREVGTFNVTCDGAGAATIQVQP</sequence>
<protein>
    <recommendedName>
        <fullName evidence="5">EfeO-type cupredoxin-like domain-containing protein</fullName>
    </recommendedName>
</protein>
<evidence type="ECO:0008006" key="5">
    <source>
        <dbReference type="Google" id="ProtNLM"/>
    </source>
</evidence>
<gene>
    <name evidence="3" type="ORF">A2856_01985</name>
</gene>
<feature type="compositionally biased region" description="Basic and acidic residues" evidence="1">
    <location>
        <begin position="54"/>
        <end position="63"/>
    </location>
</feature>